<dbReference type="PANTHER" id="PTHR42973:SF22">
    <property type="entry name" value="FAD-BINDING PCMH-TYPE DOMAIN-CONTAINING PROTEIN-RELATED"/>
    <property type="match status" value="1"/>
</dbReference>
<dbReference type="GO" id="GO:0050660">
    <property type="term" value="F:flavin adenine dinucleotide binding"/>
    <property type="evidence" value="ECO:0007669"/>
    <property type="project" value="InterPro"/>
</dbReference>
<evidence type="ECO:0000256" key="1">
    <source>
        <dbReference type="ARBA" id="ARBA00005466"/>
    </source>
</evidence>
<reference evidence="6 7" key="1">
    <citation type="submission" date="2017-10" db="EMBL/GenBank/DDBJ databases">
        <title>Comparative genomics in systemic dimorphic fungi from Ajellomycetaceae.</title>
        <authorList>
            <person name="Munoz J.F."/>
            <person name="Mcewen J.G."/>
            <person name="Clay O.K."/>
            <person name="Cuomo C.A."/>
        </authorList>
    </citation>
    <scope>NUCLEOTIDE SEQUENCE [LARGE SCALE GENOMIC DNA]</scope>
    <source>
        <strain evidence="6 7">UAMH7299</strain>
    </source>
</reference>
<evidence type="ECO:0000256" key="4">
    <source>
        <dbReference type="ARBA" id="ARBA00023002"/>
    </source>
</evidence>
<proteinExistence type="inferred from homology"/>
<evidence type="ECO:0000313" key="6">
    <source>
        <dbReference type="EMBL" id="PGH00937.1"/>
    </source>
</evidence>
<keyword evidence="4" id="KW-0560">Oxidoreductase</keyword>
<feature type="domain" description="FAD linked oxidase N-terminal" evidence="5">
    <location>
        <begin position="6"/>
        <end position="50"/>
    </location>
</feature>
<dbReference type="Gene3D" id="3.40.462.20">
    <property type="match status" value="1"/>
</dbReference>
<dbReference type="Proteomes" id="UP000224634">
    <property type="component" value="Unassembled WGS sequence"/>
</dbReference>
<evidence type="ECO:0000256" key="2">
    <source>
        <dbReference type="ARBA" id="ARBA00022630"/>
    </source>
</evidence>
<dbReference type="GO" id="GO:0016491">
    <property type="term" value="F:oxidoreductase activity"/>
    <property type="evidence" value="ECO:0007669"/>
    <property type="project" value="UniProtKB-KW"/>
</dbReference>
<evidence type="ECO:0000259" key="5">
    <source>
        <dbReference type="Pfam" id="PF01565"/>
    </source>
</evidence>
<dbReference type="InterPro" id="IPR016169">
    <property type="entry name" value="FAD-bd_PCMH_sub2"/>
</dbReference>
<keyword evidence="3" id="KW-0274">FAD</keyword>
<dbReference type="Pfam" id="PF01565">
    <property type="entry name" value="FAD_binding_4"/>
    <property type="match status" value="1"/>
</dbReference>
<dbReference type="AlphaFoldDB" id="A0A2B7WWK5"/>
<dbReference type="InterPro" id="IPR050416">
    <property type="entry name" value="FAD-linked_Oxidoreductase"/>
</dbReference>
<accession>A0A2B7WWK5</accession>
<organism evidence="6 7">
    <name type="scientific">Polytolypa hystricis (strain UAMH7299)</name>
    <dbReference type="NCBI Taxonomy" id="1447883"/>
    <lineage>
        <taxon>Eukaryota</taxon>
        <taxon>Fungi</taxon>
        <taxon>Dikarya</taxon>
        <taxon>Ascomycota</taxon>
        <taxon>Pezizomycotina</taxon>
        <taxon>Eurotiomycetes</taxon>
        <taxon>Eurotiomycetidae</taxon>
        <taxon>Onygenales</taxon>
        <taxon>Onygenales incertae sedis</taxon>
        <taxon>Polytolypa</taxon>
    </lineage>
</organism>
<keyword evidence="2" id="KW-0285">Flavoprotein</keyword>
<keyword evidence="7" id="KW-1185">Reference proteome</keyword>
<evidence type="ECO:0000313" key="7">
    <source>
        <dbReference type="Proteomes" id="UP000224634"/>
    </source>
</evidence>
<dbReference type="EMBL" id="PDNA01000244">
    <property type="protein sequence ID" value="PGH00937.1"/>
    <property type="molecule type" value="Genomic_DNA"/>
</dbReference>
<protein>
    <recommendedName>
        <fullName evidence="5">FAD linked oxidase N-terminal domain-containing protein</fullName>
    </recommendedName>
</protein>
<evidence type="ECO:0000256" key="3">
    <source>
        <dbReference type="ARBA" id="ARBA00022827"/>
    </source>
</evidence>
<dbReference type="STRING" id="1447883.A0A2B7WWK5"/>
<comment type="similarity">
    <text evidence="1">Belongs to the oxygen-dependent FAD-linked oxidoreductase family.</text>
</comment>
<name>A0A2B7WWK5_POLH7</name>
<gene>
    <name evidence="6" type="ORF">AJ80_09099</name>
</gene>
<dbReference type="Gene3D" id="3.30.465.10">
    <property type="match status" value="1"/>
</dbReference>
<dbReference type="PANTHER" id="PTHR42973">
    <property type="entry name" value="BINDING OXIDOREDUCTASE, PUTATIVE (AFU_ORTHOLOGUE AFUA_1G17690)-RELATED"/>
    <property type="match status" value="1"/>
</dbReference>
<dbReference type="OrthoDB" id="2151789at2759"/>
<dbReference type="SUPFAM" id="SSF56176">
    <property type="entry name" value="FAD-binding/transporter-associated domain-like"/>
    <property type="match status" value="1"/>
</dbReference>
<dbReference type="InterPro" id="IPR006094">
    <property type="entry name" value="Oxid_FAD_bind_N"/>
</dbReference>
<dbReference type="PROSITE" id="PS51257">
    <property type="entry name" value="PROKAR_LIPOPROTEIN"/>
    <property type="match status" value="1"/>
</dbReference>
<comment type="caution">
    <text evidence="6">The sequence shown here is derived from an EMBL/GenBank/DDBJ whole genome shotgun (WGS) entry which is preliminary data.</text>
</comment>
<dbReference type="InterPro" id="IPR036318">
    <property type="entry name" value="FAD-bd_PCMH-like_sf"/>
</dbReference>
<sequence>MVAGGRDSNVGVGGLILGGGCSWFASKMGFVADSVLNVELVTADGSIINVNANEHSDLFVGLKGGGNNFGIATRFDLKAFEFEKMWGGLKTYSNETTDAQIQAFIANIDTHASLINYYMYDQRSGTHTVTNVMHYNFPVANAPIYDEINAIPGVLADTTRTVKLSKLTEELSSETQRSRNFFVTLTFANDAAMYRKAIDISNSQLKPFLNIDGLVWSVLVQPIPATVREASQRSGPNLLGLDRAHGNLAMYLLYAAWSDPADDERMIAAGYSAIDEIKSESVRTGKDSPFIYMDYAGEHQDVLRGYGEASVQKMKELSAKYDPSGVFQTLVSGGWKIGSTTASRGSFVRTDQLLLQWLHGWSWP</sequence>